<evidence type="ECO:0000313" key="8">
    <source>
        <dbReference type="EMBL" id="CAF1669191.1"/>
    </source>
</evidence>
<feature type="domain" description="EGF-like" evidence="7">
    <location>
        <begin position="25"/>
        <end position="66"/>
    </location>
</feature>
<evidence type="ECO:0000256" key="2">
    <source>
        <dbReference type="ARBA" id="ARBA00022729"/>
    </source>
</evidence>
<reference evidence="8" key="1">
    <citation type="submission" date="2021-02" db="EMBL/GenBank/DDBJ databases">
        <authorList>
            <person name="Nowell W R."/>
        </authorList>
    </citation>
    <scope>NUCLEOTIDE SEQUENCE</scope>
</reference>
<dbReference type="Gene3D" id="2.10.25.10">
    <property type="entry name" value="Laminin"/>
    <property type="match status" value="2"/>
</dbReference>
<dbReference type="InterPro" id="IPR000152">
    <property type="entry name" value="EGF-type_Asp/Asn_hydroxyl_site"/>
</dbReference>
<evidence type="ECO:0000256" key="4">
    <source>
        <dbReference type="ARBA" id="ARBA00023157"/>
    </source>
</evidence>
<organism evidence="8 9">
    <name type="scientific">Adineta ricciae</name>
    <name type="common">Rotifer</name>
    <dbReference type="NCBI Taxonomy" id="249248"/>
    <lineage>
        <taxon>Eukaryota</taxon>
        <taxon>Metazoa</taxon>
        <taxon>Spiralia</taxon>
        <taxon>Gnathifera</taxon>
        <taxon>Rotifera</taxon>
        <taxon>Eurotatoria</taxon>
        <taxon>Bdelloidea</taxon>
        <taxon>Adinetida</taxon>
        <taxon>Adinetidae</taxon>
        <taxon>Adineta</taxon>
    </lineage>
</organism>
<evidence type="ECO:0000256" key="5">
    <source>
        <dbReference type="ARBA" id="ARBA00023180"/>
    </source>
</evidence>
<comment type="caution">
    <text evidence="8">The sequence shown here is derived from an EMBL/GenBank/DDBJ whole genome shotgun (WGS) entry which is preliminary data.</text>
</comment>
<keyword evidence="4" id="KW-1015">Disulfide bond</keyword>
<keyword evidence="2" id="KW-0732">Signal</keyword>
<dbReference type="InterPro" id="IPR050751">
    <property type="entry name" value="ECM_structural_protein"/>
</dbReference>
<comment type="caution">
    <text evidence="6">Lacks conserved residue(s) required for the propagation of feature annotation.</text>
</comment>
<dbReference type="CDD" id="cd00054">
    <property type="entry name" value="EGF_CA"/>
    <property type="match status" value="2"/>
</dbReference>
<dbReference type="FunFam" id="2.10.25.10:FF:000005">
    <property type="entry name" value="Fibrillin 2"/>
    <property type="match status" value="1"/>
</dbReference>
<gene>
    <name evidence="8" type="ORF">XAT740_LOCUS58344</name>
</gene>
<dbReference type="InterPro" id="IPR000742">
    <property type="entry name" value="EGF"/>
</dbReference>
<dbReference type="PANTHER" id="PTHR24034">
    <property type="entry name" value="EGF-LIKE DOMAIN-CONTAINING PROTEIN"/>
    <property type="match status" value="1"/>
</dbReference>
<dbReference type="PROSITE" id="PS01187">
    <property type="entry name" value="EGF_CA"/>
    <property type="match status" value="2"/>
</dbReference>
<dbReference type="Pfam" id="PF07645">
    <property type="entry name" value="EGF_CA"/>
    <property type="match status" value="2"/>
</dbReference>
<evidence type="ECO:0000259" key="7">
    <source>
        <dbReference type="PROSITE" id="PS50026"/>
    </source>
</evidence>
<dbReference type="SMART" id="SM00181">
    <property type="entry name" value="EGF"/>
    <property type="match status" value="3"/>
</dbReference>
<dbReference type="PROSITE" id="PS00010">
    <property type="entry name" value="ASX_HYDROXYL"/>
    <property type="match status" value="1"/>
</dbReference>
<keyword evidence="9" id="KW-1185">Reference proteome</keyword>
<dbReference type="SUPFAM" id="SSF57184">
    <property type="entry name" value="Growth factor receptor domain"/>
    <property type="match status" value="1"/>
</dbReference>
<dbReference type="InterPro" id="IPR000884">
    <property type="entry name" value="TSP1_rpt"/>
</dbReference>
<evidence type="ECO:0000256" key="3">
    <source>
        <dbReference type="ARBA" id="ARBA00022737"/>
    </source>
</evidence>
<dbReference type="SMART" id="SM00179">
    <property type="entry name" value="EGF_CA"/>
    <property type="match status" value="2"/>
</dbReference>
<dbReference type="PROSITE" id="PS50026">
    <property type="entry name" value="EGF_3"/>
    <property type="match status" value="1"/>
</dbReference>
<dbReference type="PANTHER" id="PTHR24034:SF89">
    <property type="entry name" value="COMPLEMENT COMPONENT C1Q RECEPTOR"/>
    <property type="match status" value="1"/>
</dbReference>
<evidence type="ECO:0000256" key="1">
    <source>
        <dbReference type="ARBA" id="ARBA00022536"/>
    </source>
</evidence>
<dbReference type="InterPro" id="IPR001881">
    <property type="entry name" value="EGF-like_Ca-bd_dom"/>
</dbReference>
<keyword evidence="3" id="KW-0677">Repeat</keyword>
<feature type="non-terminal residue" evidence="8">
    <location>
        <position position="618"/>
    </location>
</feature>
<dbReference type="EMBL" id="CAJNOR010012684">
    <property type="protein sequence ID" value="CAF1669191.1"/>
    <property type="molecule type" value="Genomic_DNA"/>
</dbReference>
<dbReference type="PROSITE" id="PS50092">
    <property type="entry name" value="TSP1"/>
    <property type="match status" value="1"/>
</dbReference>
<accession>A0A816G1P2</accession>
<keyword evidence="5" id="KW-0325">Glycoprotein</keyword>
<dbReference type="InterPro" id="IPR018097">
    <property type="entry name" value="EGF_Ca-bd_CS"/>
</dbReference>
<dbReference type="InterPro" id="IPR009030">
    <property type="entry name" value="Growth_fac_rcpt_cys_sf"/>
</dbReference>
<keyword evidence="1 6" id="KW-0245">EGF-like domain</keyword>
<sequence length="618" mass="65865">PKNGSAICSCKAGYGRNEASGICEDIDECTQNASLCERGSSMCVNEVGGYRCDCKEGYEIRNETCVDIDECMASAASCGDYNNTECVNTAGSFNCRCVDGHSLGGNYALEHGNARNSSESCLPTVYSTLCENGCKSPASCTATTGRCSCLASKLYLAVSSDPTKETCHCFDHPFVYYNGNECVNATGQTWILLHMKFKTMARSTFINDSASTALENQIVDILNNMSILCEDPCIETFDTENVALPDLQFFLTLNATLNSTARAELAKRLFSRNAAYNDSYALTLIQIIVDTATRIPENYTYDSQWTTVAPETSTLFIIEESTSATRSVSETIIVDTTSALSTLVETMTENTAIMDVTGSLSTDLPTTNATSATGSDTYITSSASLLPDDTSTTTTDKIIVNTDSTLSTIQTAGTGTTTLSIEETSTYLTTNLSETAELTTSISASISPFPDDTTGTTNTSTDVVVVTTTTTSKTDLTTHYTSGTQPPIDLTDETVFTVVPTYLSTISLPATTFPMTITSRNSDIVTSVLLTTTTTSQTTAVFTTTVPTTTTTTTTISQQCTWTNWVPLTNCTPSCGSAQRREIRSCIDFSTGLSCHSQLCGGGNAARNTSCTASPPCP</sequence>
<dbReference type="GO" id="GO:0005509">
    <property type="term" value="F:calcium ion binding"/>
    <property type="evidence" value="ECO:0007669"/>
    <property type="project" value="InterPro"/>
</dbReference>
<dbReference type="Proteomes" id="UP000663828">
    <property type="component" value="Unassembled WGS sequence"/>
</dbReference>
<dbReference type="PROSITE" id="PS01186">
    <property type="entry name" value="EGF_2"/>
    <property type="match status" value="1"/>
</dbReference>
<evidence type="ECO:0000256" key="6">
    <source>
        <dbReference type="PROSITE-ProRule" id="PRU00076"/>
    </source>
</evidence>
<proteinExistence type="predicted"/>
<feature type="non-terminal residue" evidence="8">
    <location>
        <position position="1"/>
    </location>
</feature>
<dbReference type="AlphaFoldDB" id="A0A816G1P2"/>
<dbReference type="InterPro" id="IPR049883">
    <property type="entry name" value="NOTCH1_EGF-like"/>
</dbReference>
<name>A0A816G1P2_ADIRI</name>
<protein>
    <recommendedName>
        <fullName evidence="7">EGF-like domain-containing protein</fullName>
    </recommendedName>
</protein>
<evidence type="ECO:0000313" key="9">
    <source>
        <dbReference type="Proteomes" id="UP000663828"/>
    </source>
</evidence>